<keyword evidence="3" id="KW-0378">Hydrolase</keyword>
<evidence type="ECO:0000259" key="1">
    <source>
        <dbReference type="Pfam" id="PF01890"/>
    </source>
</evidence>
<dbReference type="Pfam" id="PF11760">
    <property type="entry name" value="CbiG_N"/>
    <property type="match status" value="1"/>
</dbReference>
<sequence length="258" mass="28438">MKTAIITFSKQGYCVAKILSKQQKADIFVHKKVEVSTSNVFSKIRDILPFIWEEFSQLIFIAPSGLVIRSISSLLKSKYSDPAVVVIDIGTRWVISLLSGHEGGANKLAYDVANILGCVPIITTSSEARKNILVGMGCRKGIKLEILKEALFLALEQVGEPLAKVRHIASIELKKTEPGLLALGKEFNIPILFLPKFFFQQCKFDYTPSTFVKEKIGVFGVAEPACLMSGHCPKLILEKTTWKGVSVALAKESCMCLE</sequence>
<dbReference type="AlphaFoldDB" id="A0A1H0BKP5"/>
<dbReference type="Gene3D" id="3.40.50.11220">
    <property type="match status" value="1"/>
</dbReference>
<evidence type="ECO:0000313" key="3">
    <source>
        <dbReference type="EMBL" id="SDN46224.1"/>
    </source>
</evidence>
<feature type="domain" description="Cobalamin synthesis G N-terminal" evidence="2">
    <location>
        <begin position="50"/>
        <end position="127"/>
    </location>
</feature>
<dbReference type="Pfam" id="PF01890">
    <property type="entry name" value="CbiG_C"/>
    <property type="match status" value="1"/>
</dbReference>
<dbReference type="GO" id="GO:0016787">
    <property type="term" value="F:hydrolase activity"/>
    <property type="evidence" value="ECO:0007669"/>
    <property type="project" value="UniProtKB-KW"/>
</dbReference>
<dbReference type="RefSeq" id="WP_092063432.1">
    <property type="nucleotide sequence ID" value="NZ_FNIN01000002.1"/>
</dbReference>
<accession>A0A1H0BKP5</accession>
<dbReference type="InterPro" id="IPR036518">
    <property type="entry name" value="CobE/GbiG_C_sf"/>
</dbReference>
<keyword evidence="4" id="KW-1185">Reference proteome</keyword>
<dbReference type="InterPro" id="IPR021744">
    <property type="entry name" value="CbiG_N"/>
</dbReference>
<dbReference type="PANTHER" id="PTHR37477:SF1">
    <property type="entry name" value="COBALT-PRECORRIN-5A HYDROLASE"/>
    <property type="match status" value="1"/>
</dbReference>
<feature type="domain" description="CobE/GbiG C-terminal" evidence="1">
    <location>
        <begin position="132"/>
        <end position="250"/>
    </location>
</feature>
<reference evidence="3 4" key="1">
    <citation type="submission" date="2016-10" db="EMBL/GenBank/DDBJ databases">
        <authorList>
            <person name="de Groot N.N."/>
        </authorList>
    </citation>
    <scope>NUCLEOTIDE SEQUENCE [LARGE SCALE GENOMIC DNA]</scope>
    <source>
        <strain evidence="3 4">DSM 15269</strain>
    </source>
</reference>
<dbReference type="STRING" id="206665.SAMN04488516_102207"/>
<dbReference type="InterPro" id="IPR002750">
    <property type="entry name" value="CobE/GbiG_C"/>
</dbReference>
<name>A0A1H0BKP5_9BACT</name>
<dbReference type="OrthoDB" id="9781023at2"/>
<dbReference type="PANTHER" id="PTHR37477">
    <property type="entry name" value="COBALT-PRECORRIN-5A HYDROLASE"/>
    <property type="match status" value="1"/>
</dbReference>
<proteinExistence type="predicted"/>
<dbReference type="SUPFAM" id="SSF159672">
    <property type="entry name" value="CbiG N-terminal domain-like"/>
    <property type="match status" value="1"/>
</dbReference>
<dbReference type="EMBL" id="FNIN01000002">
    <property type="protein sequence ID" value="SDN46224.1"/>
    <property type="molecule type" value="Genomic_DNA"/>
</dbReference>
<dbReference type="InterPro" id="IPR038029">
    <property type="entry name" value="GbiG_N_sf"/>
</dbReference>
<dbReference type="GO" id="GO:0009236">
    <property type="term" value="P:cobalamin biosynthetic process"/>
    <property type="evidence" value="ECO:0007669"/>
    <property type="project" value="InterPro"/>
</dbReference>
<dbReference type="Gene3D" id="3.30.420.180">
    <property type="entry name" value="CobE/GbiG C-terminal domain"/>
    <property type="match status" value="1"/>
</dbReference>
<dbReference type="InterPro" id="IPR052553">
    <property type="entry name" value="CbiG_hydrolase"/>
</dbReference>
<organism evidence="3 4">
    <name type="scientific">Desulfonauticus submarinus</name>
    <dbReference type="NCBI Taxonomy" id="206665"/>
    <lineage>
        <taxon>Bacteria</taxon>
        <taxon>Pseudomonadati</taxon>
        <taxon>Thermodesulfobacteriota</taxon>
        <taxon>Desulfovibrionia</taxon>
        <taxon>Desulfovibrionales</taxon>
        <taxon>Desulfonauticaceae</taxon>
        <taxon>Desulfonauticus</taxon>
    </lineage>
</organism>
<protein>
    <submittedName>
        <fullName evidence="3">Cobalt-precorrin 5A hydrolase</fullName>
    </submittedName>
</protein>
<dbReference type="Proteomes" id="UP000199602">
    <property type="component" value="Unassembled WGS sequence"/>
</dbReference>
<dbReference type="SUPFAM" id="SSF159664">
    <property type="entry name" value="CobE/GbiG C-terminal domain-like"/>
    <property type="match status" value="1"/>
</dbReference>
<gene>
    <name evidence="3" type="ORF">SAMN04488516_102207</name>
</gene>
<evidence type="ECO:0000313" key="4">
    <source>
        <dbReference type="Proteomes" id="UP000199602"/>
    </source>
</evidence>
<evidence type="ECO:0000259" key="2">
    <source>
        <dbReference type="Pfam" id="PF11760"/>
    </source>
</evidence>